<evidence type="ECO:0000256" key="5">
    <source>
        <dbReference type="ARBA" id="ARBA00023242"/>
    </source>
</evidence>
<keyword evidence="3" id="KW-0805">Transcription regulation</keyword>
<evidence type="ECO:0000256" key="3">
    <source>
        <dbReference type="ARBA" id="ARBA00023015"/>
    </source>
</evidence>
<dbReference type="EMBL" id="CP119958">
    <property type="protein sequence ID" value="WFD37092.1"/>
    <property type="molecule type" value="Genomic_DNA"/>
</dbReference>
<dbReference type="InterPro" id="IPR003162">
    <property type="entry name" value="TFIID-31"/>
</dbReference>
<dbReference type="Proteomes" id="UP001217754">
    <property type="component" value="Chromosome 1"/>
</dbReference>
<dbReference type="GeneID" id="85223682"/>
<feature type="region of interest" description="Disordered" evidence="6">
    <location>
        <begin position="148"/>
        <end position="202"/>
    </location>
</feature>
<dbReference type="GO" id="GO:0005669">
    <property type="term" value="C:transcription factor TFIID complex"/>
    <property type="evidence" value="ECO:0007669"/>
    <property type="project" value="TreeGrafter"/>
</dbReference>
<dbReference type="AlphaFoldDB" id="A0AAF0J7X1"/>
<dbReference type="Gene3D" id="1.10.20.10">
    <property type="entry name" value="Histone, subunit A"/>
    <property type="match status" value="1"/>
</dbReference>
<evidence type="ECO:0000256" key="6">
    <source>
        <dbReference type="SAM" id="MobiDB-lite"/>
    </source>
</evidence>
<evidence type="ECO:0000313" key="8">
    <source>
        <dbReference type="Proteomes" id="UP001217754"/>
    </source>
</evidence>
<dbReference type="SUPFAM" id="SSF47113">
    <property type="entry name" value="Histone-fold"/>
    <property type="match status" value="1"/>
</dbReference>
<dbReference type="PANTHER" id="PTHR48068:SF4">
    <property type="entry name" value="TATA-BOX BINDING PROTEIN ASSOCIATED FACTOR 9"/>
    <property type="match status" value="1"/>
</dbReference>
<dbReference type="GO" id="GO:0046982">
    <property type="term" value="F:protein heterodimerization activity"/>
    <property type="evidence" value="ECO:0007669"/>
    <property type="project" value="InterPro"/>
</dbReference>
<reference evidence="7" key="1">
    <citation type="submission" date="2023-03" db="EMBL/GenBank/DDBJ databases">
        <title>Mating type loci evolution in Malassezia.</title>
        <authorList>
            <person name="Coelho M.A."/>
        </authorList>
    </citation>
    <scope>NUCLEOTIDE SEQUENCE</scope>
    <source>
        <strain evidence="7">CBS 9431</strain>
    </source>
</reference>
<accession>A0AAF0J7X1</accession>
<dbReference type="Pfam" id="PF02291">
    <property type="entry name" value="TFIID-31kDa"/>
    <property type="match status" value="1"/>
</dbReference>
<dbReference type="RefSeq" id="XP_060119989.1">
    <property type="nucleotide sequence ID" value="XM_060264006.1"/>
</dbReference>
<evidence type="ECO:0000256" key="4">
    <source>
        <dbReference type="ARBA" id="ARBA00023163"/>
    </source>
</evidence>
<comment type="similarity">
    <text evidence="2">Belongs to the TAF9 family.</text>
</comment>
<gene>
    <name evidence="7" type="primary">TAF9</name>
    <name evidence="7" type="ORF">MJAP1_000033</name>
</gene>
<dbReference type="GO" id="GO:0016251">
    <property type="term" value="F:RNA polymerase II general transcription initiation factor activity"/>
    <property type="evidence" value="ECO:0007669"/>
    <property type="project" value="TreeGrafter"/>
</dbReference>
<dbReference type="PANTHER" id="PTHR48068">
    <property type="entry name" value="TAF9 RNA POLYMERASE II, TATA BOX-BINDING PROTEIN (TBP)-ASSOCIATED FACTOR"/>
    <property type="match status" value="1"/>
</dbReference>
<dbReference type="InterPro" id="IPR009072">
    <property type="entry name" value="Histone-fold"/>
</dbReference>
<evidence type="ECO:0000313" key="7">
    <source>
        <dbReference type="EMBL" id="WFD37092.1"/>
    </source>
</evidence>
<keyword evidence="8" id="KW-1185">Reference proteome</keyword>
<keyword evidence="5" id="KW-0539">Nucleus</keyword>
<evidence type="ECO:0000256" key="1">
    <source>
        <dbReference type="ARBA" id="ARBA00004123"/>
    </source>
</evidence>
<proteinExistence type="inferred from homology"/>
<name>A0AAF0J7X1_9BASI</name>
<dbReference type="GO" id="GO:0003713">
    <property type="term" value="F:transcription coactivator activity"/>
    <property type="evidence" value="ECO:0007669"/>
    <property type="project" value="TreeGrafter"/>
</dbReference>
<sequence>MSTSKTEGRTNNAGPSAAPIPRDARLMSLILASMGIEDAEPAVLVQLMEFANRYTSQVLQDALVYADHAASRQGGSNVSIDDVQLAIQSRVNYSFSQPPPKEMLLSLASSLNSVPLPPVSNRHGIRLPPPEHCLVNVNFSIVPDAPETTFGDSIIPPEPQQHEGTNASPGKDSVGDTTMEDATQDQGAQGTKRALEEDEEYD</sequence>
<comment type="subcellular location">
    <subcellularLocation>
        <location evidence="1">Nucleus</location>
    </subcellularLocation>
</comment>
<dbReference type="GO" id="GO:0000124">
    <property type="term" value="C:SAGA complex"/>
    <property type="evidence" value="ECO:0007669"/>
    <property type="project" value="TreeGrafter"/>
</dbReference>
<evidence type="ECO:0000256" key="2">
    <source>
        <dbReference type="ARBA" id="ARBA00007646"/>
    </source>
</evidence>
<dbReference type="CDD" id="cd07979">
    <property type="entry name" value="HFD_TAF9"/>
    <property type="match status" value="1"/>
</dbReference>
<organism evidence="7 8">
    <name type="scientific">Malassezia japonica</name>
    <dbReference type="NCBI Taxonomy" id="223818"/>
    <lineage>
        <taxon>Eukaryota</taxon>
        <taxon>Fungi</taxon>
        <taxon>Dikarya</taxon>
        <taxon>Basidiomycota</taxon>
        <taxon>Ustilaginomycotina</taxon>
        <taxon>Malasseziomycetes</taxon>
        <taxon>Malasseziales</taxon>
        <taxon>Malasseziaceae</taxon>
        <taxon>Malassezia</taxon>
    </lineage>
</organism>
<protein>
    <submittedName>
        <fullName evidence="7">Transcription initiation factor TFIID subunit 9</fullName>
    </submittedName>
</protein>
<keyword evidence="4" id="KW-0804">Transcription</keyword>
<dbReference type="InterPro" id="IPR051431">
    <property type="entry name" value="TFIID_subunit_9"/>
</dbReference>
<dbReference type="GO" id="GO:0051123">
    <property type="term" value="P:RNA polymerase II preinitiation complex assembly"/>
    <property type="evidence" value="ECO:0007669"/>
    <property type="project" value="TreeGrafter"/>
</dbReference>